<feature type="region of interest" description="Disordered" evidence="1">
    <location>
        <begin position="65"/>
        <end position="89"/>
    </location>
</feature>
<protein>
    <submittedName>
        <fullName evidence="2">Uncharacterized protein</fullName>
    </submittedName>
</protein>
<feature type="region of interest" description="Disordered" evidence="1">
    <location>
        <begin position="302"/>
        <end position="332"/>
    </location>
</feature>
<organism evidence="2">
    <name type="scientific">Cyprideis torosa</name>
    <dbReference type="NCBI Taxonomy" id="163714"/>
    <lineage>
        <taxon>Eukaryota</taxon>
        <taxon>Metazoa</taxon>
        <taxon>Ecdysozoa</taxon>
        <taxon>Arthropoda</taxon>
        <taxon>Crustacea</taxon>
        <taxon>Oligostraca</taxon>
        <taxon>Ostracoda</taxon>
        <taxon>Podocopa</taxon>
        <taxon>Podocopida</taxon>
        <taxon>Cytherocopina</taxon>
        <taxon>Cytheroidea</taxon>
        <taxon>Cytherideidae</taxon>
        <taxon>Cyprideis</taxon>
    </lineage>
</organism>
<dbReference type="InterPro" id="IPR013087">
    <property type="entry name" value="Znf_C2H2_type"/>
</dbReference>
<feature type="region of interest" description="Disordered" evidence="1">
    <location>
        <begin position="118"/>
        <end position="171"/>
    </location>
</feature>
<evidence type="ECO:0000313" key="2">
    <source>
        <dbReference type="EMBL" id="CAD7236800.1"/>
    </source>
</evidence>
<feature type="compositionally biased region" description="Polar residues" evidence="1">
    <location>
        <begin position="222"/>
        <end position="233"/>
    </location>
</feature>
<reference evidence="2" key="1">
    <citation type="submission" date="2020-11" db="EMBL/GenBank/DDBJ databases">
        <authorList>
            <person name="Tran Van P."/>
        </authorList>
    </citation>
    <scope>NUCLEOTIDE SEQUENCE</scope>
</reference>
<feature type="region of interest" description="Disordered" evidence="1">
    <location>
        <begin position="184"/>
        <end position="239"/>
    </location>
</feature>
<sequence>SCVAGGTSVLHRKSLRKHVIRVHSTSRLSYPCPQSECPLTLQSVARVIQHLTKAHGLSPAEAARLRPAVSGSAQSQQVLKGNPSGPAGDKELCCPKCRRTFLNRGGYHSHRKFCQSTPDVKIEPPSSPPPLSPPYSSPDNTSVPPSVPSVSISTSETSKQNGPSPLPPMPMVTVSVRTITAPDEDIQDSAQPIPALDEREQTPPPRITPPTKSVAVSRRSRSTGATPSGNNGPSPYAPLSRTARLILKKSMENVPSRDTPSASALSPMSPLSLHLPSRTVLKTSPRGLVLCRQPVLKLSRLATAPQRVPEKPAEGMSDEDDPEIQFTQQKNK</sequence>
<feature type="compositionally biased region" description="Pro residues" evidence="1">
    <location>
        <begin position="125"/>
        <end position="136"/>
    </location>
</feature>
<evidence type="ECO:0000256" key="1">
    <source>
        <dbReference type="SAM" id="MobiDB-lite"/>
    </source>
</evidence>
<dbReference type="PROSITE" id="PS00028">
    <property type="entry name" value="ZINC_FINGER_C2H2_1"/>
    <property type="match status" value="1"/>
</dbReference>
<name>A0A7R8WRH4_9CRUS</name>
<feature type="compositionally biased region" description="Low complexity" evidence="1">
    <location>
        <begin position="137"/>
        <end position="158"/>
    </location>
</feature>
<accession>A0A7R8WRH4</accession>
<proteinExistence type="predicted"/>
<dbReference type="EMBL" id="OB681976">
    <property type="protein sequence ID" value="CAD7236800.1"/>
    <property type="molecule type" value="Genomic_DNA"/>
</dbReference>
<gene>
    <name evidence="2" type="ORF">CTOB1V02_LOCUS14615</name>
</gene>
<feature type="compositionally biased region" description="Low complexity" evidence="1">
    <location>
        <begin position="260"/>
        <end position="272"/>
    </location>
</feature>
<feature type="region of interest" description="Disordered" evidence="1">
    <location>
        <begin position="253"/>
        <end position="272"/>
    </location>
</feature>
<dbReference type="AlphaFoldDB" id="A0A7R8WRH4"/>
<feature type="non-terminal residue" evidence="2">
    <location>
        <position position="332"/>
    </location>
</feature>
<feature type="non-terminal residue" evidence="2">
    <location>
        <position position="1"/>
    </location>
</feature>